<sequence>MSRSDVERRDRWIALTKGTPASSLSTTTYVTEIENMTSPFTCITCRVAFKDLEIQRQHYKSDWHRYNLKRKVADLPPVTVEDFQKRVIAQRNQNDKSLEENMYCGVCDISHSGSEDESTVDDSALSASVISSISNATTVKTADIASHSERTIDDMDIDSDVESVDSDEWIEDTDNPIKNNNCLFCKHHSRSIVQNLRHMTMGHSFFIPDPEYCIDIKGLLTYLGEKIYANYTCIWCNDSGKAFQSVESVKAHMIDKGHCKMLHEGDALVEYAQFYDYSSSYPDVETSDPDAEVEIPELDDTDYQLVLPSGNVIGHRSLMRYYKQSLNPNRAVAMSKNDKLRNVISQYKALGWTDTKKEIAIKKARDIKFMQKIQAKYTLKLNLKANKLQQHFRPQVNF</sequence>
<keyword evidence="2" id="KW-0963">Cytoplasm</keyword>
<dbReference type="EMBL" id="JACSDZ010000012">
    <property type="protein sequence ID" value="KAF7389905.1"/>
    <property type="molecule type" value="Genomic_DNA"/>
</dbReference>
<dbReference type="PROSITE" id="PS00028">
    <property type="entry name" value="ZINC_FINGER_C2H2_1"/>
    <property type="match status" value="1"/>
</dbReference>
<dbReference type="AlphaFoldDB" id="A0A834JKX6"/>
<keyword evidence="6" id="KW-0862">Zinc</keyword>
<keyword evidence="4" id="KW-0479">Metal-binding</keyword>
<comment type="caution">
    <text evidence="9">The sequence shown here is derived from an EMBL/GenBank/DDBJ whole genome shotgun (WGS) entry which is preliminary data.</text>
</comment>
<evidence type="ECO:0000256" key="1">
    <source>
        <dbReference type="ARBA" id="ARBA00004496"/>
    </source>
</evidence>
<dbReference type="InterPro" id="IPR036236">
    <property type="entry name" value="Znf_C2H2_sf"/>
</dbReference>
<name>A0A834JKX6_VESGE</name>
<evidence type="ECO:0000256" key="2">
    <source>
        <dbReference type="ARBA" id="ARBA00022490"/>
    </source>
</evidence>
<dbReference type="GO" id="GO:0008270">
    <property type="term" value="F:zinc ion binding"/>
    <property type="evidence" value="ECO:0007669"/>
    <property type="project" value="InterPro"/>
</dbReference>
<dbReference type="GO" id="GO:0030687">
    <property type="term" value="C:preribosome, large subunit precursor"/>
    <property type="evidence" value="ECO:0007669"/>
    <property type="project" value="TreeGrafter"/>
</dbReference>
<evidence type="ECO:0000256" key="5">
    <source>
        <dbReference type="ARBA" id="ARBA00022737"/>
    </source>
</evidence>
<evidence type="ECO:0000259" key="8">
    <source>
        <dbReference type="PROSITE" id="PS00028"/>
    </source>
</evidence>
<dbReference type="Proteomes" id="UP000617340">
    <property type="component" value="Unassembled WGS sequence"/>
</dbReference>
<reference evidence="9" key="1">
    <citation type="journal article" date="2020" name="G3 (Bethesda)">
        <title>High-Quality Assemblies for Three Invasive Social Wasps from the &lt;i&gt;Vespula&lt;/i&gt; Genus.</title>
        <authorList>
            <person name="Harrop T.W.R."/>
            <person name="Guhlin J."/>
            <person name="McLaughlin G.M."/>
            <person name="Permina E."/>
            <person name="Stockwell P."/>
            <person name="Gilligan J."/>
            <person name="Le Lec M.F."/>
            <person name="Gruber M.A.M."/>
            <person name="Quinn O."/>
            <person name="Lovegrove M."/>
            <person name="Duncan E.J."/>
            <person name="Remnant E.J."/>
            <person name="Van Eeckhoven J."/>
            <person name="Graham B."/>
            <person name="Knapp R.A."/>
            <person name="Langford K.W."/>
            <person name="Kronenberg Z."/>
            <person name="Press M.O."/>
            <person name="Eacker S.M."/>
            <person name="Wilson-Rankin E.E."/>
            <person name="Purcell J."/>
            <person name="Lester P.J."/>
            <person name="Dearden P.K."/>
        </authorList>
    </citation>
    <scope>NUCLEOTIDE SEQUENCE</scope>
    <source>
        <strain evidence="9">Linc-1</strain>
    </source>
</reference>
<evidence type="ECO:0000256" key="3">
    <source>
        <dbReference type="ARBA" id="ARBA00022517"/>
    </source>
</evidence>
<dbReference type="GO" id="GO:0003676">
    <property type="term" value="F:nucleic acid binding"/>
    <property type="evidence" value="ECO:0007669"/>
    <property type="project" value="InterPro"/>
</dbReference>
<organism evidence="9 10">
    <name type="scientific">Vespula germanica</name>
    <name type="common">German yellow jacket</name>
    <name type="synonym">Paravespula germanica</name>
    <dbReference type="NCBI Taxonomy" id="30212"/>
    <lineage>
        <taxon>Eukaryota</taxon>
        <taxon>Metazoa</taxon>
        <taxon>Ecdysozoa</taxon>
        <taxon>Arthropoda</taxon>
        <taxon>Hexapoda</taxon>
        <taxon>Insecta</taxon>
        <taxon>Pterygota</taxon>
        <taxon>Neoptera</taxon>
        <taxon>Endopterygota</taxon>
        <taxon>Hymenoptera</taxon>
        <taxon>Apocrita</taxon>
        <taxon>Aculeata</taxon>
        <taxon>Vespoidea</taxon>
        <taxon>Vespidae</taxon>
        <taxon>Vespinae</taxon>
        <taxon>Vespula</taxon>
    </lineage>
</organism>
<dbReference type="Pfam" id="PF12756">
    <property type="entry name" value="zf-C2H2_2"/>
    <property type="match status" value="1"/>
</dbReference>
<dbReference type="GO" id="GO:0005737">
    <property type="term" value="C:cytoplasm"/>
    <property type="evidence" value="ECO:0007669"/>
    <property type="project" value="UniProtKB-SubCell"/>
</dbReference>
<evidence type="ECO:0000256" key="6">
    <source>
        <dbReference type="ARBA" id="ARBA00022833"/>
    </source>
</evidence>
<dbReference type="GO" id="GO:0042273">
    <property type="term" value="P:ribosomal large subunit biogenesis"/>
    <property type="evidence" value="ECO:0007669"/>
    <property type="project" value="UniProtKB-ARBA"/>
</dbReference>
<dbReference type="InterPro" id="IPR003604">
    <property type="entry name" value="Matrin/U1-like-C_Znf_C2H2"/>
</dbReference>
<dbReference type="InterPro" id="IPR040025">
    <property type="entry name" value="Znf622/Rei1/Reh1"/>
</dbReference>
<dbReference type="InterPro" id="IPR013087">
    <property type="entry name" value="Znf_C2H2_type"/>
</dbReference>
<comment type="similarity">
    <text evidence="7">Belongs to the REI1 family.</text>
</comment>
<gene>
    <name evidence="9" type="ORF">HZH68_011762</name>
</gene>
<dbReference type="SMART" id="SM00355">
    <property type="entry name" value="ZnF_C2H2"/>
    <property type="match status" value="3"/>
</dbReference>
<evidence type="ECO:0000256" key="4">
    <source>
        <dbReference type="ARBA" id="ARBA00022723"/>
    </source>
</evidence>
<dbReference type="SMART" id="SM00451">
    <property type="entry name" value="ZnF_U1"/>
    <property type="match status" value="1"/>
</dbReference>
<comment type="subcellular location">
    <subcellularLocation>
        <location evidence="1">Cytoplasm</location>
    </subcellularLocation>
</comment>
<keyword evidence="5" id="KW-0677">Repeat</keyword>
<protein>
    <recommendedName>
        <fullName evidence="8">C2H2-type domain-containing protein</fullName>
    </recommendedName>
</protein>
<evidence type="ECO:0000313" key="9">
    <source>
        <dbReference type="EMBL" id="KAF7389905.1"/>
    </source>
</evidence>
<keyword evidence="3" id="KW-0690">Ribosome biogenesis</keyword>
<dbReference type="PANTHER" id="PTHR13182">
    <property type="entry name" value="ZINC FINGER PROTEIN 622"/>
    <property type="match status" value="1"/>
</dbReference>
<dbReference type="PANTHER" id="PTHR13182:SF8">
    <property type="entry name" value="CYTOPLASMIC 60S SUBUNIT BIOGENESIS FACTOR ZNF622"/>
    <property type="match status" value="1"/>
</dbReference>
<evidence type="ECO:0000313" key="10">
    <source>
        <dbReference type="Proteomes" id="UP000617340"/>
    </source>
</evidence>
<keyword evidence="10" id="KW-1185">Reference proteome</keyword>
<dbReference type="SUPFAM" id="SSF57667">
    <property type="entry name" value="beta-beta-alpha zinc fingers"/>
    <property type="match status" value="2"/>
</dbReference>
<dbReference type="InterPro" id="IPR041661">
    <property type="entry name" value="ZN622/Rei1/Reh1_Znf-C2H2"/>
</dbReference>
<accession>A0A834JKX6</accession>
<feature type="domain" description="C2H2-type" evidence="8">
    <location>
        <begin position="42"/>
        <end position="64"/>
    </location>
</feature>
<proteinExistence type="inferred from homology"/>
<evidence type="ECO:0000256" key="7">
    <source>
        <dbReference type="ARBA" id="ARBA00034126"/>
    </source>
</evidence>